<gene>
    <name evidence="2" type="ORF">LA521A_25100</name>
</gene>
<organism evidence="2 3">
    <name type="scientific">Lysobacter auxotrophicus</name>
    <dbReference type="NCBI Taxonomy" id="2992573"/>
    <lineage>
        <taxon>Bacteria</taxon>
        <taxon>Pseudomonadati</taxon>
        <taxon>Pseudomonadota</taxon>
        <taxon>Gammaproteobacteria</taxon>
        <taxon>Lysobacterales</taxon>
        <taxon>Lysobacteraceae</taxon>
        <taxon>Lysobacter</taxon>
    </lineage>
</organism>
<dbReference type="EMBL" id="AP027041">
    <property type="protein sequence ID" value="BDU17309.1"/>
    <property type="molecule type" value="Genomic_DNA"/>
</dbReference>
<dbReference type="PROSITE" id="PS51257">
    <property type="entry name" value="PROKAR_LIPOPROTEIN"/>
    <property type="match status" value="1"/>
</dbReference>
<keyword evidence="1" id="KW-0732">Signal</keyword>
<keyword evidence="3" id="KW-1185">Reference proteome</keyword>
<dbReference type="Proteomes" id="UP001317822">
    <property type="component" value="Chromosome"/>
</dbReference>
<name>A0ABN6ULY9_9GAMM</name>
<evidence type="ECO:0000256" key="1">
    <source>
        <dbReference type="SAM" id="SignalP"/>
    </source>
</evidence>
<protein>
    <recommendedName>
        <fullName evidence="4">Lipoprotein</fullName>
    </recommendedName>
</protein>
<feature type="signal peptide" evidence="1">
    <location>
        <begin position="1"/>
        <end position="20"/>
    </location>
</feature>
<reference evidence="2 3" key="1">
    <citation type="journal article" date="2023" name="Int. J. Syst. Evol. Microbiol.">
        <title>Physiological and genomic analyses of cobalamin (vitamin B12)-auxotrophy of Lysobacter auxotrophicus sp. nov., a methionine-auxotrophic chitinolytic bacterium isolated from chitin-treated soil.</title>
        <authorList>
            <person name="Saito A."/>
            <person name="Dohra H."/>
            <person name="Hamada M."/>
            <person name="Moriuchi R."/>
            <person name="Kotsuchibashi Y."/>
            <person name="Mori K."/>
        </authorList>
    </citation>
    <scope>NUCLEOTIDE SEQUENCE [LARGE SCALE GENOMIC DNA]</scope>
    <source>
        <strain evidence="2 3">5-21a</strain>
    </source>
</reference>
<dbReference type="RefSeq" id="WP_281779251.1">
    <property type="nucleotide sequence ID" value="NZ_AP027041.1"/>
</dbReference>
<evidence type="ECO:0008006" key="4">
    <source>
        <dbReference type="Google" id="ProtNLM"/>
    </source>
</evidence>
<evidence type="ECO:0000313" key="3">
    <source>
        <dbReference type="Proteomes" id="UP001317822"/>
    </source>
</evidence>
<accession>A0ABN6ULY9</accession>
<sequence>MTLRFAAVLPALLLAACASAPKVALPVEARLHPGQRMSLPEGARLTYIDTANDSRCPPDVTCVHAGDADVRLRFVKPDAVLDVVLKASEQGQPRAIGAWRVTLLGLGPGPRPPATLRVDAVDR</sequence>
<evidence type="ECO:0000313" key="2">
    <source>
        <dbReference type="EMBL" id="BDU17309.1"/>
    </source>
</evidence>
<proteinExistence type="predicted"/>
<feature type="chain" id="PRO_5047395539" description="Lipoprotein" evidence="1">
    <location>
        <begin position="21"/>
        <end position="123"/>
    </location>
</feature>